<dbReference type="RefSeq" id="XP_028886154.1">
    <property type="nucleotide sequence ID" value="XM_029022496.1"/>
</dbReference>
<sequence length="438" mass="51258">MSMRLSEQISEHDAGIELDRMKAAIESYAQQLEDIDNAIQTIQDENQKDEVSRQIVDYQTAYERNPASIPAEDALDTITRLQNTLKIVKRRNHLLARENTTQQKFLQDRSKFLLRETDAYNTMVDKTGWHEQYMVDHDDVQQKGEDVKVMADLEAKVRRELRAAQSIIKKKEALVVGLEAQVERGEEIDTTLNMIFNDIRVKERDARELEIQLERLRKDDKRYDDALTVFESQQQNASLACVETDRDFLKDAVLEMKAVCRRQDNVMRAQMTRQQQLHARLDTIFKSLREMRLEEEFKRNVPKSALVPSACREEPEDVSKILPEEEFIPIHTYRLIHKNNETMRTNVARKNMLVLEKEGVIQALDATLAKYADALNMTSKQQEELKHNKELEMDELTTELQEQHQNYLRQLEQLMQENVELKKKLNRSAPAISAIKNY</sequence>
<proteinExistence type="predicted"/>
<feature type="coiled-coil region" evidence="1">
    <location>
        <begin position="18"/>
        <end position="98"/>
    </location>
</feature>
<comment type="caution">
    <text evidence="2">The sequence shown here is derived from an EMBL/GenBank/DDBJ whole genome shotgun (WGS) entry which is preliminary data.</text>
</comment>
<dbReference type="AlphaFoldDB" id="A0A1X0P5H1"/>
<name>A0A1X0P5H1_9TRYP</name>
<organism evidence="2 3">
    <name type="scientific">Trypanosoma theileri</name>
    <dbReference type="NCBI Taxonomy" id="67003"/>
    <lineage>
        <taxon>Eukaryota</taxon>
        <taxon>Discoba</taxon>
        <taxon>Euglenozoa</taxon>
        <taxon>Kinetoplastea</taxon>
        <taxon>Metakinetoplastina</taxon>
        <taxon>Trypanosomatida</taxon>
        <taxon>Trypanosomatidae</taxon>
        <taxon>Trypanosoma</taxon>
    </lineage>
</organism>
<protein>
    <submittedName>
        <fullName evidence="2">Uncharacterized protein</fullName>
    </submittedName>
</protein>
<gene>
    <name evidence="2" type="ORF">TM35_000043020</name>
</gene>
<dbReference type="VEuPathDB" id="TriTrypDB:TM35_000043020"/>
<feature type="coiled-coil region" evidence="1">
    <location>
        <begin position="379"/>
        <end position="428"/>
    </location>
</feature>
<feature type="coiled-coil region" evidence="1">
    <location>
        <begin position="199"/>
        <end position="226"/>
    </location>
</feature>
<keyword evidence="3" id="KW-1185">Reference proteome</keyword>
<evidence type="ECO:0000256" key="1">
    <source>
        <dbReference type="SAM" id="Coils"/>
    </source>
</evidence>
<dbReference type="OrthoDB" id="270350at2759"/>
<dbReference type="GeneID" id="39982276"/>
<dbReference type="EMBL" id="NBCO01000004">
    <property type="protein sequence ID" value="ORC92088.1"/>
    <property type="molecule type" value="Genomic_DNA"/>
</dbReference>
<accession>A0A1X0P5H1</accession>
<reference evidence="2 3" key="1">
    <citation type="submission" date="2017-03" db="EMBL/GenBank/DDBJ databases">
        <title>An alternative strategy for trypanosome survival in the mammalian bloodstream revealed through genome and transcriptome analysis of the ubiquitous bovine parasite Trypanosoma (Megatrypanum) theileri.</title>
        <authorList>
            <person name="Kelly S."/>
            <person name="Ivens A."/>
            <person name="Mott A."/>
            <person name="O'Neill E."/>
            <person name="Emms D."/>
            <person name="Macleod O."/>
            <person name="Voorheis P."/>
            <person name="Matthews J."/>
            <person name="Matthews K."/>
            <person name="Carrington M."/>
        </authorList>
    </citation>
    <scope>NUCLEOTIDE SEQUENCE [LARGE SCALE GENOMIC DNA]</scope>
    <source>
        <strain evidence="2">Edinburgh</strain>
    </source>
</reference>
<dbReference type="Proteomes" id="UP000192257">
    <property type="component" value="Unassembled WGS sequence"/>
</dbReference>
<keyword evidence="1" id="KW-0175">Coiled coil</keyword>
<evidence type="ECO:0000313" key="3">
    <source>
        <dbReference type="Proteomes" id="UP000192257"/>
    </source>
</evidence>
<evidence type="ECO:0000313" key="2">
    <source>
        <dbReference type="EMBL" id="ORC92088.1"/>
    </source>
</evidence>